<evidence type="ECO:0000259" key="13">
    <source>
        <dbReference type="PROSITE" id="PS50112"/>
    </source>
</evidence>
<dbReference type="PANTHER" id="PTHR23291:SF127">
    <property type="entry name" value="PROTEIN LIFEGUARD 1-LIKE"/>
    <property type="match status" value="1"/>
</dbReference>
<evidence type="ECO:0000256" key="12">
    <source>
        <dbReference type="SAM" id="Phobius"/>
    </source>
</evidence>
<keyword evidence="7" id="KW-0090">Biological rhythms</keyword>
<dbReference type="SUPFAM" id="SSF55785">
    <property type="entry name" value="PYP-like sensor domain (PAS domain)"/>
    <property type="match status" value="1"/>
</dbReference>
<keyword evidence="15" id="KW-1185">Reference proteome</keyword>
<feature type="compositionally biased region" description="Low complexity" evidence="11">
    <location>
        <begin position="528"/>
        <end position="548"/>
    </location>
</feature>
<dbReference type="OrthoDB" id="7788983at2759"/>
<keyword evidence="9" id="KW-0539">Nucleus</keyword>
<feature type="region of interest" description="Disordered" evidence="11">
    <location>
        <begin position="1438"/>
        <end position="1467"/>
    </location>
</feature>
<feature type="transmembrane region" description="Helical" evidence="12">
    <location>
        <begin position="1280"/>
        <end position="1301"/>
    </location>
</feature>
<accession>A0A7R9BMI3</accession>
<feature type="compositionally biased region" description="Polar residues" evidence="11">
    <location>
        <begin position="316"/>
        <end position="325"/>
    </location>
</feature>
<gene>
    <name evidence="14" type="ORF">NMOB1V02_LOCUS5801</name>
</gene>
<dbReference type="InterPro" id="IPR022728">
    <property type="entry name" value="Period_circadian-like_C"/>
</dbReference>
<evidence type="ECO:0000256" key="7">
    <source>
        <dbReference type="ARBA" id="ARBA00023108"/>
    </source>
</evidence>
<feature type="compositionally biased region" description="Low complexity" evidence="11">
    <location>
        <begin position="1139"/>
        <end position="1159"/>
    </location>
</feature>
<feature type="domain" description="PAS" evidence="13">
    <location>
        <begin position="177"/>
        <end position="223"/>
    </location>
</feature>
<dbReference type="InterPro" id="IPR035965">
    <property type="entry name" value="PAS-like_dom_sf"/>
</dbReference>
<dbReference type="PANTHER" id="PTHR23291">
    <property type="entry name" value="BAX INHIBITOR-RELATED"/>
    <property type="match status" value="1"/>
</dbReference>
<dbReference type="EMBL" id="OA883143">
    <property type="protein sequence ID" value="CAD7278087.1"/>
    <property type="molecule type" value="Genomic_DNA"/>
</dbReference>
<keyword evidence="6 12" id="KW-1133">Transmembrane helix</keyword>
<dbReference type="CDD" id="cd10428">
    <property type="entry name" value="LFG_like"/>
    <property type="match status" value="2"/>
</dbReference>
<feature type="region of interest" description="Disordered" evidence="11">
    <location>
        <begin position="414"/>
        <end position="434"/>
    </location>
</feature>
<keyword evidence="4 12" id="KW-0812">Transmembrane</keyword>
<keyword evidence="8 12" id="KW-0472">Membrane</keyword>
<dbReference type="GO" id="GO:0016020">
    <property type="term" value="C:membrane"/>
    <property type="evidence" value="ECO:0007669"/>
    <property type="project" value="UniProtKB-SubCell"/>
</dbReference>
<evidence type="ECO:0000256" key="8">
    <source>
        <dbReference type="ARBA" id="ARBA00023136"/>
    </source>
</evidence>
<feature type="transmembrane region" description="Helical" evidence="12">
    <location>
        <begin position="1647"/>
        <end position="1669"/>
    </location>
</feature>
<evidence type="ECO:0000256" key="3">
    <source>
        <dbReference type="ARBA" id="ARBA00022553"/>
    </source>
</evidence>
<feature type="transmembrane region" description="Helical" evidence="12">
    <location>
        <begin position="1675"/>
        <end position="1695"/>
    </location>
</feature>
<feature type="compositionally biased region" description="Basic and acidic residues" evidence="11">
    <location>
        <begin position="845"/>
        <end position="856"/>
    </location>
</feature>
<evidence type="ECO:0000256" key="1">
    <source>
        <dbReference type="ARBA" id="ARBA00004123"/>
    </source>
</evidence>
<dbReference type="Pfam" id="PF12114">
    <property type="entry name" value="Period_C"/>
    <property type="match status" value="1"/>
</dbReference>
<protein>
    <recommendedName>
        <fullName evidence="10">Period circadian protein</fullName>
    </recommendedName>
</protein>
<organism evidence="14">
    <name type="scientific">Notodromas monacha</name>
    <dbReference type="NCBI Taxonomy" id="399045"/>
    <lineage>
        <taxon>Eukaryota</taxon>
        <taxon>Metazoa</taxon>
        <taxon>Ecdysozoa</taxon>
        <taxon>Arthropoda</taxon>
        <taxon>Crustacea</taxon>
        <taxon>Oligostraca</taxon>
        <taxon>Ostracoda</taxon>
        <taxon>Podocopa</taxon>
        <taxon>Podocopida</taxon>
        <taxon>Cypridocopina</taxon>
        <taxon>Cypridoidea</taxon>
        <taxon>Cyprididae</taxon>
        <taxon>Notodromas</taxon>
    </lineage>
</organism>
<dbReference type="PROSITE" id="PS50112">
    <property type="entry name" value="PAS"/>
    <property type="match status" value="1"/>
</dbReference>
<feature type="region of interest" description="Disordered" evidence="11">
    <location>
        <begin position="527"/>
        <end position="589"/>
    </location>
</feature>
<evidence type="ECO:0000256" key="9">
    <source>
        <dbReference type="ARBA" id="ARBA00023242"/>
    </source>
</evidence>
<evidence type="ECO:0000256" key="2">
    <source>
        <dbReference type="ARBA" id="ARBA00004141"/>
    </source>
</evidence>
<dbReference type="InterPro" id="IPR000014">
    <property type="entry name" value="PAS"/>
</dbReference>
<feature type="transmembrane region" description="Helical" evidence="12">
    <location>
        <begin position="1307"/>
        <end position="1327"/>
    </location>
</feature>
<proteinExistence type="predicted"/>
<dbReference type="Proteomes" id="UP000678499">
    <property type="component" value="Unassembled WGS sequence"/>
</dbReference>
<dbReference type="GO" id="GO:2001234">
    <property type="term" value="P:negative regulation of apoptotic signaling pathway"/>
    <property type="evidence" value="ECO:0007669"/>
    <property type="project" value="TreeGrafter"/>
</dbReference>
<feature type="region of interest" description="Disordered" evidence="11">
    <location>
        <begin position="1120"/>
        <end position="1159"/>
    </location>
</feature>
<dbReference type="GO" id="GO:0005794">
    <property type="term" value="C:Golgi apparatus"/>
    <property type="evidence" value="ECO:0007669"/>
    <property type="project" value="TreeGrafter"/>
</dbReference>
<feature type="compositionally biased region" description="Polar residues" evidence="11">
    <location>
        <begin position="355"/>
        <end position="364"/>
    </location>
</feature>
<feature type="compositionally biased region" description="Low complexity" evidence="11">
    <location>
        <begin position="379"/>
        <end position="390"/>
    </location>
</feature>
<feature type="transmembrane region" description="Helical" evidence="12">
    <location>
        <begin position="1617"/>
        <end position="1635"/>
    </location>
</feature>
<feature type="region of interest" description="Disordered" evidence="11">
    <location>
        <begin position="793"/>
        <end position="881"/>
    </location>
</feature>
<feature type="transmembrane region" description="Helical" evidence="12">
    <location>
        <begin position="1366"/>
        <end position="1386"/>
    </location>
</feature>
<dbReference type="Gene3D" id="3.30.450.20">
    <property type="entry name" value="PAS domain"/>
    <property type="match status" value="2"/>
</dbReference>
<keyword evidence="5" id="KW-0677">Repeat</keyword>
<feature type="compositionally biased region" description="Pro residues" evidence="11">
    <location>
        <begin position="1122"/>
        <end position="1138"/>
    </location>
</feature>
<feature type="transmembrane region" description="Helical" evidence="12">
    <location>
        <begin position="1593"/>
        <end position="1611"/>
    </location>
</feature>
<feature type="transmembrane region" description="Helical" evidence="12">
    <location>
        <begin position="1339"/>
        <end position="1360"/>
    </location>
</feature>
<dbReference type="Pfam" id="PF14598">
    <property type="entry name" value="PAS_11"/>
    <property type="match status" value="1"/>
</dbReference>
<sequence>MIANAPVVEDSIPSSASSEDGCSLLVSLQTMCVVHASPTTKDTLGFSEQMLCSRSFLDYIYPRDRFTFTSEITSIMRALGEGKSSPESCTFYIRVRGFKSLDIAGFDVKTKRTVYKPFHGTMQIKVVKPEPEPGKDASMEEPEYYTLLKLVPIRSAYEEGKDPVGSFGTRHTSSCHLSHVDPAAIPYLGYLPQDLIGNSIFEYYHPEDLSYLKKDFESVLQRAGATCSGARSRFRAHNGCYLVLSTDWSCFVNPWTYRLEFVIGQHRVVETPSNSNVFLIPKETDALLSDEVLQETSTLQEEILALLSKSLRLDQKGTSAATDQNNFRKEITRVNNNVMPPAEEKKADNSGPDRCNSSSPQESVLTGHVSPLHEEQEGSRSNTSGSSTTTYNQLNYRESILRRDVLIVRTIFEQSQQKAGGTTEDPSRNNSVNRLKHVPFESNALSTDEEVNAMDSVSNIQVASRSFKAILPFSSTAAFTAAKVAANVAAVKAAFDENGGIALDDLEATLRKNAKLILKILRRKLGSKKNSNNESSSNNVSHVSSSNEIMEMGTSVSKNSLQRSMQKMNHSSDHSERHQPHHIPIVSPSSAAVVETLQKHTKMESKLFVKQHRPVRPKTARRMPSAVAPRAAVQIISAATAADLNWRHHRGLKRPHAEDHGSMGRFGQGNPKRPYHNVMDASTRRMEENFHPGNMSYYQTRNQVFEIPQVPTAYATPRVTLPIQQAMAAPLKLQPATLRIPQVYGVPANQAVVTLVPGLWGNQSDPSIAVHSPVQQTMAGQMNLRTLGVHSDALPSCMPHQSSLPDIPMEGSHTTSLKAEPGSGKESGAPSPLQFPKDSDDDPEELLRSREDKADGECPSCKQHQCGGMHSSSRIIRSPPAPRCRLLSDSVALPGSSSFRNEDMMMPPSALNYKSPTHKRNVRLMSRNNNDAPANSLARSKEIMPDSNEDTYSFSLSDGSSVESKYLSSGSSSGSVMKRKRTNLPPWMEGVEFDESTAFQYTMPVETMNDVLRHDREALDSMQQGRRRRPLFEPLGAATLVASGRREASRGGVLRSTNTMTALGATAPSVITALTTCRVGVIIGELCRQREANSGFAGMKLLCVRYKFVNGIMYDPTKSGYPGPPGYPPQGGFPPPQGGFPLPQGGFAPPQPGFAPSAYGQQAPYPQQMPYPQQSPYPQQAPYSQAFGVPPVAFPVVQAQDVSRGPTYMAGGSANQDTEPGPAAFGSSFGEKAVRRAFVRKVYGILSVQLLTTLAFIAVTFLGTYIALMCCPGVRRKYPTNMIVLAVFTLAMSFMTGAISSVHNTQIVLMAVAITAGVTILVTVVAITTKFDVTGCGMFLFVASMVVLVFGLITMVVFFVDRDSHRVMSVVYGGLIALLFCMYLMYDVQQIMGGRRIELSPEEHVYGAITLYVDIVASEIMADPGKIGYPGPPPAQAQYPAYPPSYSQQQQQYGQQTPYPSSYNPQQAPYAQQAQNYPKVDFQGPQIQDATRGPVYQPGEQRDLEAMPEGYGLSFGNQAVRRAFVRKVYSILSLQLLTTSAFIAMFVFNVVFFATYLSLVCVPSLRRNHPANLIVLGIFRFSQVLVRSERMGLHCVVTLAMSFMIGAISAFHNVADVFLAVGMTAGVVVLLTLLATTTKVDVTGMGMYLFVAGLVVLVFGVATMIVYYVDQDAHRIMSVVYGGLTALLFSMYLVFDVQQIMGGRKIELSPEEHIYAAITLYLDIIYIFLGLLQIISRTKVSMKGQSITRAFLSAVMPAMKYLFLRVLYTHSQSCHE</sequence>
<evidence type="ECO:0000313" key="14">
    <source>
        <dbReference type="EMBL" id="CAD7278087.1"/>
    </source>
</evidence>
<dbReference type="GO" id="GO:0005634">
    <property type="term" value="C:nucleus"/>
    <property type="evidence" value="ECO:0007669"/>
    <property type="project" value="UniProtKB-SubCell"/>
</dbReference>
<evidence type="ECO:0000256" key="10">
    <source>
        <dbReference type="ARBA" id="ARBA00040849"/>
    </source>
</evidence>
<dbReference type="GO" id="GO:0048511">
    <property type="term" value="P:rhythmic process"/>
    <property type="evidence" value="ECO:0007669"/>
    <property type="project" value="UniProtKB-KW"/>
</dbReference>
<dbReference type="GO" id="GO:0005783">
    <property type="term" value="C:endoplasmic reticulum"/>
    <property type="evidence" value="ECO:0007669"/>
    <property type="project" value="TreeGrafter"/>
</dbReference>
<comment type="subcellular location">
    <subcellularLocation>
        <location evidence="2">Membrane</location>
        <topology evidence="2">Multi-pass membrane protein</topology>
    </subcellularLocation>
    <subcellularLocation>
        <location evidence="1">Nucleus</location>
    </subcellularLocation>
</comment>
<dbReference type="SMART" id="SM00091">
    <property type="entry name" value="PAS"/>
    <property type="match status" value="2"/>
</dbReference>
<evidence type="ECO:0000256" key="6">
    <source>
        <dbReference type="ARBA" id="ARBA00022989"/>
    </source>
</evidence>
<feature type="transmembrane region" description="Helical" evidence="12">
    <location>
        <begin position="1715"/>
        <end position="1735"/>
    </location>
</feature>
<feature type="region of interest" description="Disordered" evidence="11">
    <location>
        <begin position="315"/>
        <end position="391"/>
    </location>
</feature>
<evidence type="ECO:0000256" key="5">
    <source>
        <dbReference type="ARBA" id="ARBA00022737"/>
    </source>
</evidence>
<feature type="transmembrane region" description="Helical" evidence="12">
    <location>
        <begin position="1242"/>
        <end position="1268"/>
    </location>
</feature>
<reference evidence="14" key="1">
    <citation type="submission" date="2020-11" db="EMBL/GenBank/DDBJ databases">
        <authorList>
            <person name="Tran Van P."/>
        </authorList>
    </citation>
    <scope>NUCLEOTIDE SEQUENCE</scope>
</reference>
<feature type="transmembrane region" description="Helical" evidence="12">
    <location>
        <begin position="1747"/>
        <end position="1768"/>
    </location>
</feature>
<dbReference type="Pfam" id="PF01027">
    <property type="entry name" value="Bax1-I"/>
    <property type="match status" value="2"/>
</dbReference>
<feature type="transmembrane region" description="Helical" evidence="12">
    <location>
        <begin position="1531"/>
        <end position="1557"/>
    </location>
</feature>
<name>A0A7R9BMI3_9CRUS</name>
<dbReference type="InterPro" id="IPR006214">
    <property type="entry name" value="Bax_inhibitor_1-related"/>
</dbReference>
<evidence type="ECO:0000313" key="15">
    <source>
        <dbReference type="Proteomes" id="UP000678499"/>
    </source>
</evidence>
<evidence type="ECO:0000256" key="11">
    <source>
        <dbReference type="SAM" id="MobiDB-lite"/>
    </source>
</evidence>
<feature type="region of interest" description="Disordered" evidence="11">
    <location>
        <begin position="895"/>
        <end position="955"/>
    </location>
</feature>
<dbReference type="FunFam" id="3.30.450.20:FF:000066">
    <property type="entry name" value="Period circadian protein"/>
    <property type="match status" value="1"/>
</dbReference>
<feature type="region of interest" description="Disordered" evidence="11">
    <location>
        <begin position="654"/>
        <end position="674"/>
    </location>
</feature>
<keyword evidence="3" id="KW-0597">Phosphoprotein</keyword>
<dbReference type="CDD" id="cd00130">
    <property type="entry name" value="PAS"/>
    <property type="match status" value="1"/>
</dbReference>
<feature type="compositionally biased region" description="Polar residues" evidence="11">
    <location>
        <begin position="554"/>
        <end position="569"/>
    </location>
</feature>
<evidence type="ECO:0000256" key="4">
    <source>
        <dbReference type="ARBA" id="ARBA00022692"/>
    </source>
</evidence>
<dbReference type="EMBL" id="CAJPEX010001106">
    <property type="protein sequence ID" value="CAG0918239.1"/>
    <property type="molecule type" value="Genomic_DNA"/>
</dbReference>